<protein>
    <submittedName>
        <fullName evidence="2">39S ribosomal protein L52, mitochondrial</fullName>
    </submittedName>
</protein>
<evidence type="ECO:0000313" key="2">
    <source>
        <dbReference type="WBParaSite" id="ACAC_0001005701-mRNA-1"/>
    </source>
</evidence>
<dbReference type="AlphaFoldDB" id="A0A0K0DG84"/>
<dbReference type="GO" id="GO:0003735">
    <property type="term" value="F:structural constituent of ribosome"/>
    <property type="evidence" value="ECO:0007669"/>
    <property type="project" value="InterPro"/>
</dbReference>
<accession>A0A0K0DG84</accession>
<reference evidence="2" key="2">
    <citation type="submission" date="2017-02" db="UniProtKB">
        <authorList>
            <consortium name="WormBaseParasite"/>
        </authorList>
    </citation>
    <scope>IDENTIFICATION</scope>
</reference>
<evidence type="ECO:0000313" key="1">
    <source>
        <dbReference type="Proteomes" id="UP000035642"/>
    </source>
</evidence>
<dbReference type="Proteomes" id="UP000035642">
    <property type="component" value="Unassembled WGS sequence"/>
</dbReference>
<organism evidence="1 2">
    <name type="scientific">Angiostrongylus cantonensis</name>
    <name type="common">Rat lungworm</name>
    <dbReference type="NCBI Taxonomy" id="6313"/>
    <lineage>
        <taxon>Eukaryota</taxon>
        <taxon>Metazoa</taxon>
        <taxon>Ecdysozoa</taxon>
        <taxon>Nematoda</taxon>
        <taxon>Chromadorea</taxon>
        <taxon>Rhabditida</taxon>
        <taxon>Rhabditina</taxon>
        <taxon>Rhabditomorpha</taxon>
        <taxon>Strongyloidea</taxon>
        <taxon>Metastrongylidae</taxon>
        <taxon>Angiostrongylus</taxon>
    </lineage>
</organism>
<dbReference type="Pfam" id="PF18699">
    <property type="entry name" value="MRPL52"/>
    <property type="match status" value="1"/>
</dbReference>
<dbReference type="GO" id="GO:0032543">
    <property type="term" value="P:mitochondrial translation"/>
    <property type="evidence" value="ECO:0007669"/>
    <property type="project" value="InterPro"/>
</dbReference>
<reference evidence="1" key="1">
    <citation type="submission" date="2012-09" db="EMBL/GenBank/DDBJ databases">
        <authorList>
            <person name="Martin A.A."/>
        </authorList>
    </citation>
    <scope>NUCLEOTIDE SEQUENCE</scope>
</reference>
<dbReference type="WBParaSite" id="ACAC_0001005701-mRNA-1">
    <property type="protein sequence ID" value="ACAC_0001005701-mRNA-1"/>
    <property type="gene ID" value="ACAC_0001005701"/>
</dbReference>
<dbReference type="InterPro" id="IPR034596">
    <property type="entry name" value="Ribosomal_mL52"/>
</dbReference>
<proteinExistence type="predicted"/>
<sequence length="121" mass="14131">MVAFPSVLKLHYLRKISTFNVVGLRYRSTLRGRFQNWKKPVYSAPYVNPLEVGPDFSIVVTSKLQLKHKLDQLRLAKKIVQLLSDVKEMEVLHKNAQRQRLMNEEHMESIRPKSKGMKSIV</sequence>
<keyword evidence="1" id="KW-1185">Reference proteome</keyword>
<dbReference type="GO" id="GO:0005762">
    <property type="term" value="C:mitochondrial large ribosomal subunit"/>
    <property type="evidence" value="ECO:0007669"/>
    <property type="project" value="InterPro"/>
</dbReference>
<name>A0A0K0DG84_ANGCA</name>